<feature type="compositionally biased region" description="Basic and acidic residues" evidence="3">
    <location>
        <begin position="1"/>
        <end position="14"/>
    </location>
</feature>
<dbReference type="Gene3D" id="3.40.50.720">
    <property type="entry name" value="NAD(P)-binding Rossmann-like Domain"/>
    <property type="match status" value="1"/>
</dbReference>
<protein>
    <submittedName>
        <fullName evidence="4">NAD(P)-dependent dehydrogenase, short-chain alcohol dehydrogenase family</fullName>
    </submittedName>
</protein>
<dbReference type="PRINTS" id="PR00080">
    <property type="entry name" value="SDRFAMILY"/>
</dbReference>
<dbReference type="OrthoDB" id="9803333at2"/>
<comment type="similarity">
    <text evidence="1">Belongs to the short-chain dehydrogenases/reductases (SDR) family.</text>
</comment>
<dbReference type="PRINTS" id="PR00081">
    <property type="entry name" value="GDHRDH"/>
</dbReference>
<feature type="region of interest" description="Disordered" evidence="3">
    <location>
        <begin position="1"/>
        <end position="33"/>
    </location>
</feature>
<dbReference type="Pfam" id="PF13561">
    <property type="entry name" value="adh_short_C2"/>
    <property type="match status" value="1"/>
</dbReference>
<dbReference type="InterPro" id="IPR036291">
    <property type="entry name" value="NAD(P)-bd_dom_sf"/>
</dbReference>
<accession>A0A285X3L9</accession>
<evidence type="ECO:0000256" key="2">
    <source>
        <dbReference type="ARBA" id="ARBA00023002"/>
    </source>
</evidence>
<sequence>MNKPKDLPKQEQKRQPGKQQKMHPEPEIIRKDYKGSGKLKGKVALITGGDSGIGQSVAVHFAKEGAKVAIVYLSEDEDAGETKKMVEKAGSECLTLKGDLKDEKFCKETVQKTVKKFGSLNILVNNAAMQFPKENPEDITSAQVRKTFETNIYPYFFTVKEALKHLSEGDSIINTTSVTAYRGSEHLLDYSSTKGAITAYTRSLSKMLAEKNIRVNAVAPGPIWTPLIPASFDDEHVSEFGKKVPMGRPGQPSEVGPAYVFLACKDASYITGQVIHVNGGEVVGA</sequence>
<dbReference type="FunFam" id="3.40.50.720:FF:000084">
    <property type="entry name" value="Short-chain dehydrogenase reductase"/>
    <property type="match status" value="1"/>
</dbReference>
<dbReference type="RefSeq" id="WP_097055821.1">
    <property type="nucleotide sequence ID" value="NZ_OCMF01000001.1"/>
</dbReference>
<dbReference type="EMBL" id="OCMF01000001">
    <property type="protein sequence ID" value="SOC79937.1"/>
    <property type="molecule type" value="Genomic_DNA"/>
</dbReference>
<dbReference type="InterPro" id="IPR002347">
    <property type="entry name" value="SDR_fam"/>
</dbReference>
<dbReference type="PROSITE" id="PS00061">
    <property type="entry name" value="ADH_SHORT"/>
    <property type="match status" value="1"/>
</dbReference>
<keyword evidence="2" id="KW-0560">Oxidoreductase</keyword>
<dbReference type="GO" id="GO:0016614">
    <property type="term" value="F:oxidoreductase activity, acting on CH-OH group of donors"/>
    <property type="evidence" value="ECO:0007669"/>
    <property type="project" value="UniProtKB-ARBA"/>
</dbReference>
<dbReference type="Proteomes" id="UP000219193">
    <property type="component" value="Unassembled WGS sequence"/>
</dbReference>
<gene>
    <name evidence="4" type="ORF">SAMN06296241_1478</name>
</gene>
<proteinExistence type="inferred from homology"/>
<dbReference type="PANTHER" id="PTHR48107">
    <property type="entry name" value="NADPH-DEPENDENT ALDEHYDE REDUCTASE-LIKE PROTEIN, CHLOROPLASTIC-RELATED"/>
    <property type="match status" value="1"/>
</dbReference>
<dbReference type="InterPro" id="IPR020904">
    <property type="entry name" value="Sc_DH/Rdtase_CS"/>
</dbReference>
<dbReference type="CDD" id="cd05355">
    <property type="entry name" value="SDR_c1"/>
    <property type="match status" value="1"/>
</dbReference>
<name>A0A285X3L9_9FLAO</name>
<dbReference type="SUPFAM" id="SSF51735">
    <property type="entry name" value="NAD(P)-binding Rossmann-fold domains"/>
    <property type="match status" value="1"/>
</dbReference>
<organism evidence="4 5">
    <name type="scientific">Salinimicrobium sediminis</name>
    <dbReference type="NCBI Taxonomy" id="1343891"/>
    <lineage>
        <taxon>Bacteria</taxon>
        <taxon>Pseudomonadati</taxon>
        <taxon>Bacteroidota</taxon>
        <taxon>Flavobacteriia</taxon>
        <taxon>Flavobacteriales</taxon>
        <taxon>Flavobacteriaceae</taxon>
        <taxon>Salinimicrobium</taxon>
    </lineage>
</organism>
<dbReference type="AlphaFoldDB" id="A0A285X3L9"/>
<keyword evidence="5" id="KW-1185">Reference proteome</keyword>
<evidence type="ECO:0000256" key="3">
    <source>
        <dbReference type="SAM" id="MobiDB-lite"/>
    </source>
</evidence>
<dbReference type="NCBIfam" id="NF005214">
    <property type="entry name" value="PRK06701.1"/>
    <property type="match status" value="1"/>
</dbReference>
<evidence type="ECO:0000313" key="4">
    <source>
        <dbReference type="EMBL" id="SOC79937.1"/>
    </source>
</evidence>
<evidence type="ECO:0000256" key="1">
    <source>
        <dbReference type="ARBA" id="ARBA00006484"/>
    </source>
</evidence>
<feature type="compositionally biased region" description="Basic and acidic residues" evidence="3">
    <location>
        <begin position="22"/>
        <end position="33"/>
    </location>
</feature>
<reference evidence="5" key="1">
    <citation type="submission" date="2017-09" db="EMBL/GenBank/DDBJ databases">
        <authorList>
            <person name="Varghese N."/>
            <person name="Submissions S."/>
        </authorList>
    </citation>
    <scope>NUCLEOTIDE SEQUENCE [LARGE SCALE GENOMIC DNA]</scope>
    <source>
        <strain evidence="5">CGMCC 1.12641</strain>
    </source>
</reference>
<evidence type="ECO:0000313" key="5">
    <source>
        <dbReference type="Proteomes" id="UP000219193"/>
    </source>
</evidence>
<dbReference type="PANTHER" id="PTHR48107:SF16">
    <property type="entry name" value="NADPH-DEPENDENT ALDEHYDE REDUCTASE 1, CHLOROPLASTIC"/>
    <property type="match status" value="1"/>
</dbReference>